<feature type="compositionally biased region" description="Polar residues" evidence="1">
    <location>
        <begin position="183"/>
        <end position="195"/>
    </location>
</feature>
<evidence type="ECO:0000313" key="3">
    <source>
        <dbReference type="EMBL" id="CAF4181483.1"/>
    </source>
</evidence>
<feature type="compositionally biased region" description="Basic and acidic residues" evidence="1">
    <location>
        <begin position="953"/>
        <end position="964"/>
    </location>
</feature>
<name>A0A820A7T1_9BILA</name>
<keyword evidence="4" id="KW-1185">Reference proteome</keyword>
<gene>
    <name evidence="2" type="ORF">TIS948_LOCUS13820</name>
    <name evidence="3" type="ORF">UJA718_LOCUS5338</name>
</gene>
<proteinExistence type="predicted"/>
<feature type="region of interest" description="Disordered" evidence="1">
    <location>
        <begin position="452"/>
        <end position="494"/>
    </location>
</feature>
<dbReference type="Proteomes" id="UP000663825">
    <property type="component" value="Unassembled WGS sequence"/>
</dbReference>
<evidence type="ECO:0000256" key="1">
    <source>
        <dbReference type="SAM" id="MobiDB-lite"/>
    </source>
</evidence>
<dbReference type="OrthoDB" id="10052377at2759"/>
<accession>A0A820A7T1</accession>
<feature type="region of interest" description="Disordered" evidence="1">
    <location>
        <begin position="123"/>
        <end position="198"/>
    </location>
</feature>
<organism evidence="3 4">
    <name type="scientific">Rotaria socialis</name>
    <dbReference type="NCBI Taxonomy" id="392032"/>
    <lineage>
        <taxon>Eukaryota</taxon>
        <taxon>Metazoa</taxon>
        <taxon>Spiralia</taxon>
        <taxon>Gnathifera</taxon>
        <taxon>Rotifera</taxon>
        <taxon>Eurotatoria</taxon>
        <taxon>Bdelloidea</taxon>
        <taxon>Philodinida</taxon>
        <taxon>Philodinidae</taxon>
        <taxon>Rotaria</taxon>
    </lineage>
</organism>
<evidence type="ECO:0000313" key="2">
    <source>
        <dbReference type="EMBL" id="CAF3225129.1"/>
    </source>
</evidence>
<feature type="compositionally biased region" description="Polar residues" evidence="1">
    <location>
        <begin position="472"/>
        <end position="485"/>
    </location>
</feature>
<feature type="region of interest" description="Disordered" evidence="1">
    <location>
        <begin position="950"/>
        <end position="970"/>
    </location>
</feature>
<evidence type="ECO:0000313" key="4">
    <source>
        <dbReference type="Proteomes" id="UP000663873"/>
    </source>
</evidence>
<protein>
    <recommendedName>
        <fullName evidence="5">PDZ domain-containing protein</fullName>
    </recommendedName>
</protein>
<feature type="compositionally biased region" description="Polar residues" evidence="1">
    <location>
        <begin position="142"/>
        <end position="158"/>
    </location>
</feature>
<feature type="compositionally biased region" description="Polar residues" evidence="1">
    <location>
        <begin position="452"/>
        <end position="461"/>
    </location>
</feature>
<sequence>MKLIENKRDILVFFNEKNILKSPITLTNDHIKSEFIALRRHKKTISVGICRCSDQSLLTDTSIQHISSLTYDEFQKLSIDHSSTPSLNESRKSLTITDEIITTTTDLKAVSIKHKAIIEQHKPLIHKRSASPNRDSGFIETDGTNTSMLTDRSVISNSHTKHRSKASLEKSEDESTDTHKSLDSLQQSITKTTSEPIKKKPSGLIYSLQKRDKHVPNQTDLPVQTVTDACFIYRREVVKPDPNIVDENSAIVQRGREIAYEAANAPSIPPSMPNYSRDQIRELYGELDKKTRRLQEDEYTLHSPVSNSSNEKHQWKLASPKNAKKPISCPMPKFRLEKPADNDEALLMAAYLSTGITNPRMKPNIPIDSFHTVMMNASAKVNEWAHNNEIYLAPVSKSMISNNFHATTDNHSTINPTPLLFDVHFNIKQSAGTPTGNNSNRPTFLEIIEQESISNTNQPTDNNDENFRTLKRQSNTTDTISSSPDLNDIALETTPSTPGSCGMYLEPYMRRGYDLPCLDHNIRDSSWQHSDHDDGDEATLSLKTMTPIESPVSPKFDTNIDSMPPMTSNVVDSDSLVDLDDGTTVSYYSAKESRIDTTNHSTLSVGSDETISSLQQNPIRDDIINNFISPEDNYYFDALASPSHTNQQTSSSSSVTTSVDKQNLLIDNLTNLLEEIETFNHTSHQLLSRVDEESSQLSHEEEESSNRIDRVITVVDNVHQYNQIESMDSMNNLLFVYDDIDVEQPDSSINNLVEIVHTIHQAPVVINNLLFVYDETVTPSDGESKTIINGSSEWSYDNLMNHQDETDNLGFVVHEALTGKIKKSPKYEETRGSGEAMTDNLGVVVHEALTGKIQTPTKYEEIQGSEESMTDNLGFVVHEALTGKIKKSPKYEETHGSEESMVDNLGFVVHEALTGKIQTPTKYEEMRGSGEAMTDNLGFVVHEALTSKIQKSPKYEQTNKREESTADTDSLSTLIHTVLSSKLQKPTNLVIYETVEPIADNDNLITVVDEVLTTNFQKLMPVKSTAELDQSVPRETYSEFIDDSLFDTSIPEDLEKSTDGYNQESISFNDEQTDDTHTSEILTYEIEQPNQQSIAFPVINLSQIVSDTLLTGSNYHQYKNNFESNITRQPEYDEEIYEEYGYRRTTTDSSSNDIVDRHEELCRRYLSSCKQYQTTTEKLDNEIDQFEKHLIAQKPQLLSPTSDVTSEELITTIERIVDMRNESATNRNETDDYCSTITVQRQPDDYGKYGFDFEELFDGKIQISNILDENYCHNMNIGDEIISINNDRTFKTREECQQVFDSLWKSGYENIPITVIKSVHIPIVQGK</sequence>
<dbReference type="Proteomes" id="UP000663873">
    <property type="component" value="Unassembled WGS sequence"/>
</dbReference>
<dbReference type="EMBL" id="CAJNXB010002217">
    <property type="protein sequence ID" value="CAF3225129.1"/>
    <property type="molecule type" value="Genomic_DNA"/>
</dbReference>
<comment type="caution">
    <text evidence="3">The sequence shown here is derived from an EMBL/GenBank/DDBJ whole genome shotgun (WGS) entry which is preliminary data.</text>
</comment>
<evidence type="ECO:0008006" key="5">
    <source>
        <dbReference type="Google" id="ProtNLM"/>
    </source>
</evidence>
<dbReference type="EMBL" id="CAJOBP010000461">
    <property type="protein sequence ID" value="CAF4181483.1"/>
    <property type="molecule type" value="Genomic_DNA"/>
</dbReference>
<reference evidence="3" key="1">
    <citation type="submission" date="2021-02" db="EMBL/GenBank/DDBJ databases">
        <authorList>
            <person name="Nowell W R."/>
        </authorList>
    </citation>
    <scope>NUCLEOTIDE SEQUENCE</scope>
</reference>